<evidence type="ECO:0008006" key="3">
    <source>
        <dbReference type="Google" id="ProtNLM"/>
    </source>
</evidence>
<accession>A0A8J2UCQ9</accession>
<comment type="caution">
    <text evidence="1">The sequence shown here is derived from an EMBL/GenBank/DDBJ whole genome shotgun (WGS) entry which is preliminary data.</text>
</comment>
<dbReference type="InterPro" id="IPR036890">
    <property type="entry name" value="HATPase_C_sf"/>
</dbReference>
<dbReference type="SUPFAM" id="SSF55874">
    <property type="entry name" value="ATPase domain of HSP90 chaperone/DNA topoisomerase II/histidine kinase"/>
    <property type="match status" value="1"/>
</dbReference>
<reference evidence="1" key="2">
    <citation type="submission" date="2020-09" db="EMBL/GenBank/DDBJ databases">
        <authorList>
            <person name="Sun Q."/>
            <person name="Zhou Y."/>
        </authorList>
    </citation>
    <scope>NUCLEOTIDE SEQUENCE</scope>
    <source>
        <strain evidence="1">CGMCC 1.15448</strain>
    </source>
</reference>
<dbReference type="Gene3D" id="3.30.565.10">
    <property type="entry name" value="Histidine kinase-like ATPase, C-terminal domain"/>
    <property type="match status" value="1"/>
</dbReference>
<protein>
    <recommendedName>
        <fullName evidence="3">Histidine kinase/HSP90-like ATPase domain-containing protein</fullName>
    </recommendedName>
</protein>
<sequence>MVQSLLPETIRRDNLVLNEIPRDLRVEADENMLAYVLWRLINGAIQSTQNECIRIEAIATDDRLIIRIKDVSTNFRHIISREYRQVLHVAEKLGGSINIENGKEYGMNAAFCISSSPVAA</sequence>
<dbReference type="AlphaFoldDB" id="A0A8J2UCQ9"/>
<keyword evidence="2" id="KW-1185">Reference proteome</keyword>
<dbReference type="EMBL" id="BMJC01000002">
    <property type="protein sequence ID" value="GGA97852.1"/>
    <property type="molecule type" value="Genomic_DNA"/>
</dbReference>
<dbReference type="Proteomes" id="UP000607559">
    <property type="component" value="Unassembled WGS sequence"/>
</dbReference>
<organism evidence="1 2">
    <name type="scientific">Puia dinghuensis</name>
    <dbReference type="NCBI Taxonomy" id="1792502"/>
    <lineage>
        <taxon>Bacteria</taxon>
        <taxon>Pseudomonadati</taxon>
        <taxon>Bacteroidota</taxon>
        <taxon>Chitinophagia</taxon>
        <taxon>Chitinophagales</taxon>
        <taxon>Chitinophagaceae</taxon>
        <taxon>Puia</taxon>
    </lineage>
</organism>
<gene>
    <name evidence="1" type="ORF">GCM10011511_21470</name>
</gene>
<proteinExistence type="predicted"/>
<name>A0A8J2UCQ9_9BACT</name>
<evidence type="ECO:0000313" key="1">
    <source>
        <dbReference type="EMBL" id="GGA97852.1"/>
    </source>
</evidence>
<reference evidence="1" key="1">
    <citation type="journal article" date="2014" name="Int. J. Syst. Evol. Microbiol.">
        <title>Complete genome sequence of Corynebacterium casei LMG S-19264T (=DSM 44701T), isolated from a smear-ripened cheese.</title>
        <authorList>
            <consortium name="US DOE Joint Genome Institute (JGI-PGF)"/>
            <person name="Walter F."/>
            <person name="Albersmeier A."/>
            <person name="Kalinowski J."/>
            <person name="Ruckert C."/>
        </authorList>
    </citation>
    <scope>NUCLEOTIDE SEQUENCE</scope>
    <source>
        <strain evidence="1">CGMCC 1.15448</strain>
    </source>
</reference>
<evidence type="ECO:0000313" key="2">
    <source>
        <dbReference type="Proteomes" id="UP000607559"/>
    </source>
</evidence>